<protein>
    <submittedName>
        <fullName evidence="10">Protease-4</fullName>
    </submittedName>
</protein>
<dbReference type="OrthoDB" id="9764363at2"/>
<accession>A0A238ZCL4</accession>
<dbReference type="RefSeq" id="WP_089379496.1">
    <property type="nucleotide sequence ID" value="NZ_FZNX01000006.1"/>
</dbReference>
<comment type="similarity">
    <text evidence="2">Belongs to the peptidase S49 family.</text>
</comment>
<evidence type="ECO:0000256" key="5">
    <source>
        <dbReference type="ARBA" id="ARBA00022825"/>
    </source>
</evidence>
<dbReference type="EMBL" id="FZNX01000006">
    <property type="protein sequence ID" value="SNR81255.1"/>
    <property type="molecule type" value="Genomic_DNA"/>
</dbReference>
<evidence type="ECO:0000313" key="10">
    <source>
        <dbReference type="EMBL" id="SNR81255.1"/>
    </source>
</evidence>
<reference evidence="11" key="1">
    <citation type="submission" date="2017-06" db="EMBL/GenBank/DDBJ databases">
        <authorList>
            <person name="Varghese N."/>
            <person name="Submissions S."/>
        </authorList>
    </citation>
    <scope>NUCLEOTIDE SEQUENCE [LARGE SCALE GENOMIC DNA]</scope>
    <source>
        <strain evidence="11">DSM 27993</strain>
    </source>
</reference>
<dbReference type="PANTHER" id="PTHR33209">
    <property type="entry name" value="PROTEASE 4"/>
    <property type="match status" value="1"/>
</dbReference>
<evidence type="ECO:0000256" key="8">
    <source>
        <dbReference type="SAM" id="Phobius"/>
    </source>
</evidence>
<evidence type="ECO:0000259" key="9">
    <source>
        <dbReference type="Pfam" id="PF01343"/>
    </source>
</evidence>
<dbReference type="Gene3D" id="3.90.226.10">
    <property type="entry name" value="2-enoyl-CoA Hydratase, Chain A, domain 1"/>
    <property type="match status" value="3"/>
</dbReference>
<evidence type="ECO:0000256" key="2">
    <source>
        <dbReference type="ARBA" id="ARBA00008683"/>
    </source>
</evidence>
<dbReference type="Pfam" id="PF01343">
    <property type="entry name" value="Peptidase_S49"/>
    <property type="match status" value="2"/>
</dbReference>
<dbReference type="PANTHER" id="PTHR33209:SF1">
    <property type="entry name" value="PEPTIDASE S49 DOMAIN-CONTAINING PROTEIN"/>
    <property type="match status" value="1"/>
</dbReference>
<dbReference type="PIRSF" id="PIRSF001217">
    <property type="entry name" value="Protease_4_SppA"/>
    <property type="match status" value="1"/>
</dbReference>
<name>A0A238ZCL4_9FLAO</name>
<keyword evidence="4" id="KW-0378">Hydrolase</keyword>
<evidence type="ECO:0000256" key="6">
    <source>
        <dbReference type="ARBA" id="ARBA00023136"/>
    </source>
</evidence>
<dbReference type="AlphaFoldDB" id="A0A238ZCL4"/>
<keyword evidence="8" id="KW-1133">Transmembrane helix</keyword>
<dbReference type="InterPro" id="IPR029045">
    <property type="entry name" value="ClpP/crotonase-like_dom_sf"/>
</dbReference>
<evidence type="ECO:0000313" key="11">
    <source>
        <dbReference type="Proteomes" id="UP000198412"/>
    </source>
</evidence>
<dbReference type="InterPro" id="IPR047272">
    <property type="entry name" value="S49_SppA_C"/>
</dbReference>
<keyword evidence="11" id="KW-1185">Reference proteome</keyword>
<sequence>MKFLRNLLASIFGTLIALGIIFMLFVFIASIVTESEKVGVRKYSVLEIRLDSNIKDFAPKSDDPFENLLGFSDNKIGLNEIINAIENAKTDPNIEGISINVLGIRGGIAQTQAIRNKLEEFKESGKFIKAYADFYDQKSYYLSSVADSIFINPFGRVDFKGLSSEVLYYKDIEDKTGVKMEVIRHGKYKSAVEPYLYNEMSDNNREQITAFLKSLWNEMLVDMSKSRNKSIDELNNIADNLSARNANLAVENNIVDGKLYKDEYDNKLKIALGFSTDELLHTITLEDYISTGKGRLKASASNNIAVIYAQGAILYGKGDENYIGQDLIINALRKASKSNNVKAIVLRVNSPGGSALTSELIWRELELTRKKLPIVVSMGNVAASGGYYIACNANRIFAEPTTITGSIGVFGTIPNISKLAGKIGVNAEQVSTNKGANYSVFEPMTDEFRAVTTEGVEQVYNTFLERVAKGRGMLVENVDSIAQGRVWSGVEALKNGLVDELGSLGDAVSYAAELADITDYKVRNYPSYKKDLEDRFNSFSLVKSKEKIFKEELGEANYKIYKTISEISKLEGIQARLPFIMDIK</sequence>
<dbReference type="InterPro" id="IPR047217">
    <property type="entry name" value="S49_SppA_67K_type_N"/>
</dbReference>
<proteinExistence type="inferred from homology"/>
<dbReference type="GO" id="GO:0006465">
    <property type="term" value="P:signal peptide processing"/>
    <property type="evidence" value="ECO:0007669"/>
    <property type="project" value="InterPro"/>
</dbReference>
<feature type="domain" description="Peptidase S49" evidence="9">
    <location>
        <begin position="368"/>
        <end position="517"/>
    </location>
</feature>
<dbReference type="CDD" id="cd07018">
    <property type="entry name" value="S49_SppA_67K_type"/>
    <property type="match status" value="1"/>
</dbReference>
<keyword evidence="8" id="KW-0812">Transmembrane</keyword>
<feature type="domain" description="Peptidase S49" evidence="9">
    <location>
        <begin position="121"/>
        <end position="269"/>
    </location>
</feature>
<dbReference type="InterPro" id="IPR004635">
    <property type="entry name" value="Pept_S49_SppA"/>
</dbReference>
<dbReference type="GO" id="GO:0008236">
    <property type="term" value="F:serine-type peptidase activity"/>
    <property type="evidence" value="ECO:0007669"/>
    <property type="project" value="UniProtKB-KW"/>
</dbReference>
<keyword evidence="6 8" id="KW-0472">Membrane</keyword>
<dbReference type="GO" id="GO:0016020">
    <property type="term" value="C:membrane"/>
    <property type="evidence" value="ECO:0007669"/>
    <property type="project" value="UniProtKB-SubCell"/>
</dbReference>
<gene>
    <name evidence="10" type="ORF">SAMN04488111_3247</name>
</gene>
<evidence type="ECO:0000256" key="1">
    <source>
        <dbReference type="ARBA" id="ARBA00004370"/>
    </source>
</evidence>
<keyword evidence="3 10" id="KW-0645">Protease</keyword>
<dbReference type="InterPro" id="IPR002142">
    <property type="entry name" value="Peptidase_S49"/>
</dbReference>
<dbReference type="CDD" id="cd07023">
    <property type="entry name" value="S49_Sppa_N_C"/>
    <property type="match status" value="1"/>
</dbReference>
<feature type="transmembrane region" description="Helical" evidence="8">
    <location>
        <begin position="7"/>
        <end position="32"/>
    </location>
</feature>
<evidence type="ECO:0000256" key="4">
    <source>
        <dbReference type="ARBA" id="ARBA00022801"/>
    </source>
</evidence>
<organism evidence="10 11">
    <name type="scientific">Lutibacter flavus</name>
    <dbReference type="NCBI Taxonomy" id="691689"/>
    <lineage>
        <taxon>Bacteria</taxon>
        <taxon>Pseudomonadati</taxon>
        <taxon>Bacteroidota</taxon>
        <taxon>Flavobacteriia</taxon>
        <taxon>Flavobacteriales</taxon>
        <taxon>Flavobacteriaceae</taxon>
        <taxon>Lutibacter</taxon>
    </lineage>
</organism>
<comment type="subcellular location">
    <subcellularLocation>
        <location evidence="1">Membrane</location>
    </subcellularLocation>
</comment>
<dbReference type="Proteomes" id="UP000198412">
    <property type="component" value="Unassembled WGS sequence"/>
</dbReference>
<evidence type="ECO:0000256" key="7">
    <source>
        <dbReference type="PIRSR" id="PIRSR001217-1"/>
    </source>
</evidence>
<keyword evidence="5" id="KW-0720">Serine protease</keyword>
<feature type="active site" description="Proton donor/acceptor" evidence="7">
    <location>
        <position position="189"/>
    </location>
</feature>
<dbReference type="NCBIfam" id="TIGR00705">
    <property type="entry name" value="SppA_67K"/>
    <property type="match status" value="1"/>
</dbReference>
<dbReference type="SUPFAM" id="SSF52096">
    <property type="entry name" value="ClpP/crotonase"/>
    <property type="match status" value="2"/>
</dbReference>
<dbReference type="InterPro" id="IPR004634">
    <property type="entry name" value="Pept_S49_pIV"/>
</dbReference>
<evidence type="ECO:0000256" key="3">
    <source>
        <dbReference type="ARBA" id="ARBA00022670"/>
    </source>
</evidence>
<dbReference type="NCBIfam" id="TIGR00706">
    <property type="entry name" value="SppA_dom"/>
    <property type="match status" value="1"/>
</dbReference>
<feature type="active site" description="Nucleophile" evidence="7">
    <location>
        <position position="384"/>
    </location>
</feature>